<dbReference type="InterPro" id="IPR029058">
    <property type="entry name" value="AB_hydrolase_fold"/>
</dbReference>
<reference evidence="3" key="1">
    <citation type="submission" date="2021-06" db="EMBL/GenBank/DDBJ databases">
        <authorList>
            <person name="Kallberg Y."/>
            <person name="Tangrot J."/>
            <person name="Rosling A."/>
        </authorList>
    </citation>
    <scope>NUCLEOTIDE SEQUENCE</scope>
    <source>
        <strain evidence="3">FL966</strain>
    </source>
</reference>
<keyword evidence="1" id="KW-0378">Hydrolase</keyword>
<dbReference type="PANTHER" id="PTHR48081">
    <property type="entry name" value="AB HYDROLASE SUPERFAMILY PROTEIN C4A8.06C"/>
    <property type="match status" value="1"/>
</dbReference>
<dbReference type="PANTHER" id="PTHR48081:SF19">
    <property type="entry name" value="AB HYDROLASE SUPERFAMILY PROTEIN C4A8.06C"/>
    <property type="match status" value="1"/>
</dbReference>
<sequence>RTRESLDLIPITIPDNCIVEEIKLDEKYVIKSKEYLVDKLKPYEDVIDEKWQCSTDDGLCGEWEIGRVVLYMFSGGYYMGSSKSSRNFTCKIAENAECSVFALNYHLSPEHQFLVPLCDALAAAGGGLAVATALLIRDIGLLPPAGLVLWAPWVDLTNSMPSYWNPEMDKTDWVVRALNTRKLGPSSSLSKEYYERAKNLADKIEQKKPNVVCHPSFTKVPRFKLYCANEALAIPYVSPMLAESLGNLPPILCQVGSGERFLDQDILFSFRASDPNNYQLPKYATMNFPNSPFKKPTKVTLEVYDGTCHCFQQEHTINKNIPNETGSTASQETLKTIKTIAINPNCEIRDLDGNFLECLSWENIGIVPELMVDNM</sequence>
<gene>
    <name evidence="3" type="ORF">CPELLU_LOCUS15762</name>
</gene>
<dbReference type="GO" id="GO:0016787">
    <property type="term" value="F:hydrolase activity"/>
    <property type="evidence" value="ECO:0007669"/>
    <property type="project" value="UniProtKB-KW"/>
</dbReference>
<feature type="domain" description="Alpha/beta hydrolase fold-3" evidence="2">
    <location>
        <begin position="69"/>
        <end position="123"/>
    </location>
</feature>
<evidence type="ECO:0000259" key="2">
    <source>
        <dbReference type="Pfam" id="PF07859"/>
    </source>
</evidence>
<dbReference type="Proteomes" id="UP000789759">
    <property type="component" value="Unassembled WGS sequence"/>
</dbReference>
<dbReference type="InterPro" id="IPR013094">
    <property type="entry name" value="AB_hydrolase_3"/>
</dbReference>
<protein>
    <submittedName>
        <fullName evidence="3">14441_t:CDS:1</fullName>
    </submittedName>
</protein>
<accession>A0A9N9J9T5</accession>
<dbReference type="SUPFAM" id="SSF53474">
    <property type="entry name" value="alpha/beta-Hydrolases"/>
    <property type="match status" value="1"/>
</dbReference>
<comment type="caution">
    <text evidence="3">The sequence shown here is derived from an EMBL/GenBank/DDBJ whole genome shotgun (WGS) entry which is preliminary data.</text>
</comment>
<evidence type="ECO:0000313" key="3">
    <source>
        <dbReference type="EMBL" id="CAG8769094.1"/>
    </source>
</evidence>
<keyword evidence="4" id="KW-1185">Reference proteome</keyword>
<name>A0A9N9J9T5_9GLOM</name>
<evidence type="ECO:0000313" key="4">
    <source>
        <dbReference type="Proteomes" id="UP000789759"/>
    </source>
</evidence>
<dbReference type="InterPro" id="IPR050300">
    <property type="entry name" value="GDXG_lipolytic_enzyme"/>
</dbReference>
<proteinExistence type="predicted"/>
<feature type="non-terminal residue" evidence="3">
    <location>
        <position position="1"/>
    </location>
</feature>
<dbReference type="EMBL" id="CAJVQA010021464">
    <property type="protein sequence ID" value="CAG8769094.1"/>
    <property type="molecule type" value="Genomic_DNA"/>
</dbReference>
<dbReference type="Gene3D" id="3.40.50.1820">
    <property type="entry name" value="alpha/beta hydrolase"/>
    <property type="match status" value="1"/>
</dbReference>
<dbReference type="OrthoDB" id="408631at2759"/>
<organism evidence="3 4">
    <name type="scientific">Cetraspora pellucida</name>
    <dbReference type="NCBI Taxonomy" id="1433469"/>
    <lineage>
        <taxon>Eukaryota</taxon>
        <taxon>Fungi</taxon>
        <taxon>Fungi incertae sedis</taxon>
        <taxon>Mucoromycota</taxon>
        <taxon>Glomeromycotina</taxon>
        <taxon>Glomeromycetes</taxon>
        <taxon>Diversisporales</taxon>
        <taxon>Gigasporaceae</taxon>
        <taxon>Cetraspora</taxon>
    </lineage>
</organism>
<dbReference type="Pfam" id="PF07859">
    <property type="entry name" value="Abhydrolase_3"/>
    <property type="match status" value="1"/>
</dbReference>
<dbReference type="AlphaFoldDB" id="A0A9N9J9T5"/>
<evidence type="ECO:0000256" key="1">
    <source>
        <dbReference type="ARBA" id="ARBA00022801"/>
    </source>
</evidence>